<reference evidence="2 3" key="1">
    <citation type="submission" date="2014-04" db="EMBL/GenBank/DDBJ databases">
        <authorList>
            <consortium name="DOE Joint Genome Institute"/>
            <person name="Kuo A."/>
            <person name="Gay G."/>
            <person name="Dore J."/>
            <person name="Kohler A."/>
            <person name="Nagy L.G."/>
            <person name="Floudas D."/>
            <person name="Copeland A."/>
            <person name="Barry K.W."/>
            <person name="Cichocki N."/>
            <person name="Veneault-Fourrey C."/>
            <person name="LaButti K."/>
            <person name="Lindquist E.A."/>
            <person name="Lipzen A."/>
            <person name="Lundell T."/>
            <person name="Morin E."/>
            <person name="Murat C."/>
            <person name="Sun H."/>
            <person name="Tunlid A."/>
            <person name="Henrissat B."/>
            <person name="Grigoriev I.V."/>
            <person name="Hibbett D.S."/>
            <person name="Martin F."/>
            <person name="Nordberg H.P."/>
            <person name="Cantor M.N."/>
            <person name="Hua S.X."/>
        </authorList>
    </citation>
    <scope>NUCLEOTIDE SEQUENCE [LARGE SCALE GENOMIC DNA]</scope>
    <source>
        <strain evidence="3">h7</strain>
    </source>
</reference>
<dbReference type="EMBL" id="KN831809">
    <property type="protein sequence ID" value="KIM36047.1"/>
    <property type="molecule type" value="Genomic_DNA"/>
</dbReference>
<evidence type="ECO:0000313" key="3">
    <source>
        <dbReference type="Proteomes" id="UP000053424"/>
    </source>
</evidence>
<organism evidence="2 3">
    <name type="scientific">Hebeloma cylindrosporum</name>
    <dbReference type="NCBI Taxonomy" id="76867"/>
    <lineage>
        <taxon>Eukaryota</taxon>
        <taxon>Fungi</taxon>
        <taxon>Dikarya</taxon>
        <taxon>Basidiomycota</taxon>
        <taxon>Agaricomycotina</taxon>
        <taxon>Agaricomycetes</taxon>
        <taxon>Agaricomycetidae</taxon>
        <taxon>Agaricales</taxon>
        <taxon>Agaricineae</taxon>
        <taxon>Hymenogastraceae</taxon>
        <taxon>Hebeloma</taxon>
    </lineage>
</organism>
<protein>
    <recommendedName>
        <fullName evidence="4">Thioesterase domain-containing protein</fullName>
    </recommendedName>
</protein>
<dbReference type="InterPro" id="IPR029069">
    <property type="entry name" value="HotDog_dom_sf"/>
</dbReference>
<proteinExistence type="predicted"/>
<name>A0A0C2Y4S1_HEBCY</name>
<dbReference type="STRING" id="686832.A0A0C2Y4S1"/>
<dbReference type="HOGENOM" id="CLU_085799_1_0_1"/>
<dbReference type="AlphaFoldDB" id="A0A0C2Y4S1"/>
<sequence length="200" mass="21753">MPRAAMSDEEAYTSMAGGPSPPEVLSHITGNAPVWLKEAAVRWYLRLGVLGDTGYGWRMRRRIAIHEVSLEPDLDDPEKLSAKTVTEIEVTPDMCNAQGGLSQGCMSCLIDEGSAISLLLMKLWHGGVDEIGVSQTLNLFFHQVVPRPGDKIKIINRSVATGVDVGCCKSEIWDVKSHKLVVSGAQIQMAPTVKPTRSNL</sequence>
<evidence type="ECO:0000256" key="1">
    <source>
        <dbReference type="SAM" id="MobiDB-lite"/>
    </source>
</evidence>
<dbReference type="Gene3D" id="3.10.129.10">
    <property type="entry name" value="Hotdog Thioesterase"/>
    <property type="match status" value="1"/>
</dbReference>
<evidence type="ECO:0008006" key="4">
    <source>
        <dbReference type="Google" id="ProtNLM"/>
    </source>
</evidence>
<dbReference type="SUPFAM" id="SSF54637">
    <property type="entry name" value="Thioesterase/thiol ester dehydrase-isomerase"/>
    <property type="match status" value="1"/>
</dbReference>
<accession>A0A0C2Y4S1</accession>
<keyword evidence="3" id="KW-1185">Reference proteome</keyword>
<evidence type="ECO:0000313" key="2">
    <source>
        <dbReference type="EMBL" id="KIM36047.1"/>
    </source>
</evidence>
<feature type="region of interest" description="Disordered" evidence="1">
    <location>
        <begin position="1"/>
        <end position="20"/>
    </location>
</feature>
<dbReference type="OrthoDB" id="2831072at2759"/>
<dbReference type="Proteomes" id="UP000053424">
    <property type="component" value="Unassembled WGS sequence"/>
</dbReference>
<gene>
    <name evidence="2" type="ORF">M413DRAFT_449378</name>
</gene>
<dbReference type="CDD" id="cd03440">
    <property type="entry name" value="hot_dog"/>
    <property type="match status" value="1"/>
</dbReference>
<reference evidence="3" key="2">
    <citation type="submission" date="2015-01" db="EMBL/GenBank/DDBJ databases">
        <title>Evolutionary Origins and Diversification of the Mycorrhizal Mutualists.</title>
        <authorList>
            <consortium name="DOE Joint Genome Institute"/>
            <consortium name="Mycorrhizal Genomics Consortium"/>
            <person name="Kohler A."/>
            <person name="Kuo A."/>
            <person name="Nagy L.G."/>
            <person name="Floudas D."/>
            <person name="Copeland A."/>
            <person name="Barry K.W."/>
            <person name="Cichocki N."/>
            <person name="Veneault-Fourrey C."/>
            <person name="LaButti K."/>
            <person name="Lindquist E.A."/>
            <person name="Lipzen A."/>
            <person name="Lundell T."/>
            <person name="Morin E."/>
            <person name="Murat C."/>
            <person name="Riley R."/>
            <person name="Ohm R."/>
            <person name="Sun H."/>
            <person name="Tunlid A."/>
            <person name="Henrissat B."/>
            <person name="Grigoriev I.V."/>
            <person name="Hibbett D.S."/>
            <person name="Martin F."/>
        </authorList>
    </citation>
    <scope>NUCLEOTIDE SEQUENCE [LARGE SCALE GENOMIC DNA]</scope>
    <source>
        <strain evidence="3">h7</strain>
    </source>
</reference>